<accession>A0A562V9L3</accession>
<evidence type="ECO:0000313" key="1">
    <source>
        <dbReference type="EMBL" id="TWJ14553.1"/>
    </source>
</evidence>
<sequence length="319" mass="34966">MDTTPTPRGPLSERLVRALHREPDGTLLTGAQLALAGDPVYDEDLQLSLHLCYEPHFRGWPSVDPAWQWSPHLLAIRERLEAILEVSLRRRVTVPAVTAPGDLDTALRDATVSDDLRPFARHLQRRADRYQLREYLVHESVRDLRRTDAPHLGVAALTGAARDALTRLAGLTDPPRPGRAAARRAVGADSPPGVHIDMVPAVTLTAANVATLLVTHRRLRGALAGQLAAMTAEENRFDDRYREGLRRLTPDAPDEPAGNPGAAVEAAHALCRAVARDAPALVPDVLFGAALWRSLGDEFARYLSTRWRFDGSSLYRAGL</sequence>
<protein>
    <submittedName>
        <fullName evidence="1">Uncharacterized protein</fullName>
    </submittedName>
</protein>
<proteinExistence type="predicted"/>
<dbReference type="OrthoDB" id="252872at2"/>
<dbReference type="RefSeq" id="WP_147131756.1">
    <property type="nucleotide sequence ID" value="NZ_BAABIJ010000001.1"/>
</dbReference>
<evidence type="ECO:0000313" key="2">
    <source>
        <dbReference type="Proteomes" id="UP000321617"/>
    </source>
</evidence>
<dbReference type="AlphaFoldDB" id="A0A562V9L3"/>
<keyword evidence="2" id="KW-1185">Reference proteome</keyword>
<name>A0A562V9L3_9ACTN</name>
<reference evidence="1 2" key="1">
    <citation type="journal article" date="2013" name="Stand. Genomic Sci.">
        <title>Genomic Encyclopedia of Type Strains, Phase I: The one thousand microbial genomes (KMG-I) project.</title>
        <authorList>
            <person name="Kyrpides N.C."/>
            <person name="Woyke T."/>
            <person name="Eisen J.A."/>
            <person name="Garrity G."/>
            <person name="Lilburn T.G."/>
            <person name="Beck B.J."/>
            <person name="Whitman W.B."/>
            <person name="Hugenholtz P."/>
            <person name="Klenk H.P."/>
        </authorList>
    </citation>
    <scope>NUCLEOTIDE SEQUENCE [LARGE SCALE GENOMIC DNA]</scope>
    <source>
        <strain evidence="1 2">DSM 45044</strain>
    </source>
</reference>
<dbReference type="Proteomes" id="UP000321617">
    <property type="component" value="Unassembled WGS sequence"/>
</dbReference>
<comment type="caution">
    <text evidence="1">The sequence shown here is derived from an EMBL/GenBank/DDBJ whole genome shotgun (WGS) entry which is preliminary data.</text>
</comment>
<dbReference type="EMBL" id="VLLL01000005">
    <property type="protein sequence ID" value="TWJ14553.1"/>
    <property type="molecule type" value="Genomic_DNA"/>
</dbReference>
<organism evidence="1 2">
    <name type="scientific">Stackebrandtia albiflava</name>
    <dbReference type="NCBI Taxonomy" id="406432"/>
    <lineage>
        <taxon>Bacteria</taxon>
        <taxon>Bacillati</taxon>
        <taxon>Actinomycetota</taxon>
        <taxon>Actinomycetes</taxon>
        <taxon>Glycomycetales</taxon>
        <taxon>Glycomycetaceae</taxon>
        <taxon>Stackebrandtia</taxon>
    </lineage>
</organism>
<gene>
    <name evidence="1" type="ORF">LX16_0238</name>
</gene>